<evidence type="ECO:0000256" key="2">
    <source>
        <dbReference type="ARBA" id="ARBA00022448"/>
    </source>
</evidence>
<keyword evidence="3" id="KW-0249">Electron transport</keyword>
<dbReference type="PROSITE" id="PS00195">
    <property type="entry name" value="GLUTAREDOXIN_1"/>
    <property type="match status" value="1"/>
</dbReference>
<gene>
    <name evidence="7" type="ORF">GCM10023116_28970</name>
</gene>
<proteinExistence type="inferred from homology"/>
<evidence type="ECO:0000259" key="6">
    <source>
        <dbReference type="Pfam" id="PF00462"/>
    </source>
</evidence>
<dbReference type="PRINTS" id="PR00160">
    <property type="entry name" value="GLUTAREDOXIN"/>
</dbReference>
<evidence type="ECO:0000256" key="4">
    <source>
        <dbReference type="ARBA" id="ARBA00023157"/>
    </source>
</evidence>
<dbReference type="PANTHER" id="PTHR46679:SF1">
    <property type="entry name" value="GLUTAREDOXIN-2, MITOCHONDRIAL"/>
    <property type="match status" value="1"/>
</dbReference>
<dbReference type="PROSITE" id="PS51354">
    <property type="entry name" value="GLUTAREDOXIN_2"/>
    <property type="match status" value="1"/>
</dbReference>
<evidence type="ECO:0000256" key="1">
    <source>
        <dbReference type="ARBA" id="ARBA00007787"/>
    </source>
</evidence>
<keyword evidence="8" id="KW-1185">Reference proteome</keyword>
<dbReference type="InterPro" id="IPR011767">
    <property type="entry name" value="GLR_AS"/>
</dbReference>
<dbReference type="SUPFAM" id="SSF52833">
    <property type="entry name" value="Thioredoxin-like"/>
    <property type="match status" value="1"/>
</dbReference>
<feature type="domain" description="Glutaredoxin" evidence="6">
    <location>
        <begin position="120"/>
        <end position="184"/>
    </location>
</feature>
<dbReference type="Pfam" id="PF00462">
    <property type="entry name" value="Glutaredoxin"/>
    <property type="match status" value="1"/>
</dbReference>
<dbReference type="PANTHER" id="PTHR46679">
    <property type="match status" value="1"/>
</dbReference>
<comment type="caution">
    <text evidence="7">The sequence shown here is derived from an EMBL/GenBank/DDBJ whole genome shotgun (WGS) entry which is preliminary data.</text>
</comment>
<dbReference type="InterPro" id="IPR002109">
    <property type="entry name" value="Glutaredoxin"/>
</dbReference>
<protein>
    <submittedName>
        <fullName evidence="7">Glutaredoxin</fullName>
    </submittedName>
</protein>
<reference evidence="8" key="1">
    <citation type="journal article" date="2019" name="Int. J. Syst. Evol. Microbiol.">
        <title>The Global Catalogue of Microorganisms (GCM) 10K type strain sequencing project: providing services to taxonomists for standard genome sequencing and annotation.</title>
        <authorList>
            <consortium name="The Broad Institute Genomics Platform"/>
            <consortium name="The Broad Institute Genome Sequencing Center for Infectious Disease"/>
            <person name="Wu L."/>
            <person name="Ma J."/>
        </authorList>
    </citation>
    <scope>NUCLEOTIDE SEQUENCE [LARGE SCALE GENOMIC DNA]</scope>
    <source>
        <strain evidence="8">JCM 17805</strain>
    </source>
</reference>
<evidence type="ECO:0000256" key="3">
    <source>
        <dbReference type="ARBA" id="ARBA00022982"/>
    </source>
</evidence>
<dbReference type="InterPro" id="IPR036249">
    <property type="entry name" value="Thioredoxin-like_sf"/>
</dbReference>
<dbReference type="Proteomes" id="UP001500604">
    <property type="component" value="Unassembled WGS sequence"/>
</dbReference>
<sequence length="220" mass="25038">MTFTDVMDGKRMNKVKITVFKWAGAWGPFKIKIPCGECALTENIIRDTMANELADIPVELDEREWLTEWWKPLTKGGWHAPIIMVEDKVISQGMALNRGLLTQAVIEHHSTQSPINGNHVFGKENCPYCVRAKDHLDRRGIPYQYHDVIKDSRALYEMLARVKPIIGPKTPVTVPQIWIDGDYVGGADELSKIVDEYVEPNYDRGQCSISPENRQRSSND</sequence>
<accession>A0ABP8V4Z6</accession>
<keyword evidence="4" id="KW-1015">Disulfide bond</keyword>
<comment type="similarity">
    <text evidence="1">Belongs to the glutaredoxin family.</text>
</comment>
<evidence type="ECO:0000256" key="5">
    <source>
        <dbReference type="ARBA" id="ARBA00023284"/>
    </source>
</evidence>
<name>A0ABP8V4Z6_9GAMM</name>
<dbReference type="Gene3D" id="3.40.30.10">
    <property type="entry name" value="Glutaredoxin"/>
    <property type="match status" value="1"/>
</dbReference>
<evidence type="ECO:0000313" key="8">
    <source>
        <dbReference type="Proteomes" id="UP001500604"/>
    </source>
</evidence>
<dbReference type="EMBL" id="BAABFL010000409">
    <property type="protein sequence ID" value="GAA4650614.1"/>
    <property type="molecule type" value="Genomic_DNA"/>
</dbReference>
<dbReference type="InterPro" id="IPR014025">
    <property type="entry name" value="Glutaredoxin_subgr"/>
</dbReference>
<evidence type="ECO:0000313" key="7">
    <source>
        <dbReference type="EMBL" id="GAA4650614.1"/>
    </source>
</evidence>
<keyword evidence="2" id="KW-0813">Transport</keyword>
<keyword evidence="5" id="KW-0676">Redox-active center</keyword>
<organism evidence="7 8">
    <name type="scientific">Kistimonas scapharcae</name>
    <dbReference type="NCBI Taxonomy" id="1036133"/>
    <lineage>
        <taxon>Bacteria</taxon>
        <taxon>Pseudomonadati</taxon>
        <taxon>Pseudomonadota</taxon>
        <taxon>Gammaproteobacteria</taxon>
        <taxon>Oceanospirillales</taxon>
        <taxon>Endozoicomonadaceae</taxon>
        <taxon>Kistimonas</taxon>
    </lineage>
</organism>